<name>A0A2H0RJW8_9BACT</name>
<dbReference type="InterPro" id="IPR015914">
    <property type="entry name" value="PAPs_N"/>
</dbReference>
<dbReference type="InterPro" id="IPR013783">
    <property type="entry name" value="Ig-like_fold"/>
</dbReference>
<feature type="region of interest" description="Disordered" evidence="1">
    <location>
        <begin position="96"/>
        <end position="139"/>
    </location>
</feature>
<dbReference type="Gene3D" id="2.60.40.380">
    <property type="entry name" value="Purple acid phosphatase-like, N-terminal"/>
    <property type="match status" value="1"/>
</dbReference>
<feature type="compositionally biased region" description="Basic and acidic residues" evidence="1">
    <location>
        <begin position="96"/>
        <end position="118"/>
    </location>
</feature>
<dbReference type="Proteomes" id="UP000230833">
    <property type="component" value="Unassembled WGS sequence"/>
</dbReference>
<evidence type="ECO:0000259" key="3">
    <source>
        <dbReference type="Pfam" id="PF16656"/>
    </source>
</evidence>
<dbReference type="InterPro" id="IPR008963">
    <property type="entry name" value="Purple_acid_Pase-like_N"/>
</dbReference>
<protein>
    <recommendedName>
        <fullName evidence="3">Purple acid phosphatase N-terminal domain-containing protein</fullName>
    </recommendedName>
</protein>
<sequence length="326" mass="34913">MYNINNKTGKVVILTALAIGLLVPFGAYAQNGNGNNGNNGRDREEKEGKRTSPGWYVAPGLRARLGADAPEASAEVKASLPLGIQRLIDRLIGRDRDRDDNRDKNGRDRDRDKGRDEKDKDEDKDEVDTTAPTISRLRIRAEGTSSIRVAWMTDEPATSKAMWSTQNPLPTNASSSATADLKTEHQILINGLEADTVYFVAVSSADASGNTSTSTPLYAKTRAEIAGDTRAPGIFGLTAWAIGDTDARVTWFTNERASANLYLSTTSPVALTAENEVASDANSTFFHSFSVGELASSTTYYYVAGSADASGNVGVSAEGNFTTKAE</sequence>
<feature type="region of interest" description="Disordered" evidence="1">
    <location>
        <begin position="28"/>
        <end position="56"/>
    </location>
</feature>
<comment type="caution">
    <text evidence="4">The sequence shown here is derived from an EMBL/GenBank/DDBJ whole genome shotgun (WGS) entry which is preliminary data.</text>
</comment>
<dbReference type="Pfam" id="PF16656">
    <property type="entry name" value="Pur_ac_phosph_N"/>
    <property type="match status" value="1"/>
</dbReference>
<feature type="chain" id="PRO_5013580984" description="Purple acid phosphatase N-terminal domain-containing protein" evidence="2">
    <location>
        <begin position="30"/>
        <end position="326"/>
    </location>
</feature>
<dbReference type="GO" id="GO:0003993">
    <property type="term" value="F:acid phosphatase activity"/>
    <property type="evidence" value="ECO:0007669"/>
    <property type="project" value="InterPro"/>
</dbReference>
<dbReference type="Gene3D" id="2.60.40.10">
    <property type="entry name" value="Immunoglobulins"/>
    <property type="match status" value="1"/>
</dbReference>
<dbReference type="SUPFAM" id="SSF49363">
    <property type="entry name" value="Purple acid phosphatase, N-terminal domain"/>
    <property type="match status" value="2"/>
</dbReference>
<keyword evidence="2" id="KW-0732">Signal</keyword>
<dbReference type="GO" id="GO:0046872">
    <property type="term" value="F:metal ion binding"/>
    <property type="evidence" value="ECO:0007669"/>
    <property type="project" value="InterPro"/>
</dbReference>
<proteinExistence type="predicted"/>
<gene>
    <name evidence="4" type="ORF">COV07_02295</name>
</gene>
<feature type="compositionally biased region" description="Acidic residues" evidence="1">
    <location>
        <begin position="119"/>
        <end position="128"/>
    </location>
</feature>
<feature type="domain" description="Purple acid phosphatase N-terminal" evidence="3">
    <location>
        <begin position="243"/>
        <end position="323"/>
    </location>
</feature>
<dbReference type="EMBL" id="PCYL01000028">
    <property type="protein sequence ID" value="PIR46788.1"/>
    <property type="molecule type" value="Genomic_DNA"/>
</dbReference>
<organism evidence="4 5">
    <name type="scientific">Candidatus Vogelbacteria bacterium CG10_big_fil_rev_8_21_14_0_10_45_14</name>
    <dbReference type="NCBI Taxonomy" id="1975042"/>
    <lineage>
        <taxon>Bacteria</taxon>
        <taxon>Candidatus Vogeliibacteriota</taxon>
    </lineage>
</organism>
<feature type="signal peptide" evidence="2">
    <location>
        <begin position="1"/>
        <end position="29"/>
    </location>
</feature>
<accession>A0A2H0RJW8</accession>
<evidence type="ECO:0000313" key="4">
    <source>
        <dbReference type="EMBL" id="PIR46788.1"/>
    </source>
</evidence>
<evidence type="ECO:0000256" key="1">
    <source>
        <dbReference type="SAM" id="MobiDB-lite"/>
    </source>
</evidence>
<evidence type="ECO:0000313" key="5">
    <source>
        <dbReference type="Proteomes" id="UP000230833"/>
    </source>
</evidence>
<feature type="compositionally biased region" description="Basic and acidic residues" evidence="1">
    <location>
        <begin position="40"/>
        <end position="50"/>
    </location>
</feature>
<dbReference type="AlphaFoldDB" id="A0A2H0RJW8"/>
<evidence type="ECO:0000256" key="2">
    <source>
        <dbReference type="SAM" id="SignalP"/>
    </source>
</evidence>
<reference evidence="4 5" key="1">
    <citation type="submission" date="2017-09" db="EMBL/GenBank/DDBJ databases">
        <title>Depth-based differentiation of microbial function through sediment-hosted aquifers and enrichment of novel symbionts in the deep terrestrial subsurface.</title>
        <authorList>
            <person name="Probst A.J."/>
            <person name="Ladd B."/>
            <person name="Jarett J.K."/>
            <person name="Geller-Mcgrath D.E."/>
            <person name="Sieber C.M."/>
            <person name="Emerson J.B."/>
            <person name="Anantharaman K."/>
            <person name="Thomas B.C."/>
            <person name="Malmstrom R."/>
            <person name="Stieglmeier M."/>
            <person name="Klingl A."/>
            <person name="Woyke T."/>
            <person name="Ryan C.M."/>
            <person name="Banfield J.F."/>
        </authorList>
    </citation>
    <scope>NUCLEOTIDE SEQUENCE [LARGE SCALE GENOMIC DNA]</scope>
    <source>
        <strain evidence="4">CG10_big_fil_rev_8_21_14_0_10_45_14</strain>
    </source>
</reference>